<dbReference type="EMBL" id="CDHK01000006">
    <property type="protein sequence ID" value="CEJ58435.1"/>
    <property type="molecule type" value="Genomic_DNA"/>
</dbReference>
<dbReference type="OrthoDB" id="5394411at2759"/>
<evidence type="ECO:0000313" key="3">
    <source>
        <dbReference type="Proteomes" id="UP000042958"/>
    </source>
</evidence>
<sequence>MADVTDRCGQSPLKEPAYLNDKQQLVLVCQLPSIISTVSNSNPSQPRLQRCVSSSNLGWELCPHHSIHMPSSIPPRHLNTRLIQSHLFRIPKTCCQHRFCATNTQPTQAPSTRPTMSLSISKNPAPWRKLLESHLEQTKSYDFTIATVGYDSKGNPVPRVRTCGFRGFFPELELHPSGQEDMDQQVEGGGNPGLFESDILTFTTDVRMEKLDQLESTGNYIEAMFWLKEVMVQWRIKGKAYSIGSPDPESGSEFGLRPELFEALRVKENYRGGSSGDANKWTWEKAITKYFANHSPVMRGSFRNPPPGQPRSQLPSNADLRLGQKVTNLQDPIARENFRVVLILPEEVESLDLTDLDDVRRRKWTLGPDGKWEEIEIWP</sequence>
<dbReference type="InterPro" id="IPR024624">
    <property type="entry name" value="Pyridox_Oxase_Alr4036_FMN-bd"/>
</dbReference>
<keyword evidence="3" id="KW-1185">Reference proteome</keyword>
<protein>
    <recommendedName>
        <fullName evidence="1">Pyridoxamine 5'-phosphate oxidase Alr4036 family FMN-binding domain-containing protein</fullName>
    </recommendedName>
</protein>
<name>A0A0F7TSR2_PENBI</name>
<proteinExistence type="predicted"/>
<reference evidence="3" key="1">
    <citation type="journal article" date="2015" name="Genome Announc.">
        <title>Draft genome sequence of the fungus Penicillium brasilianum MG11.</title>
        <authorList>
            <person name="Horn F."/>
            <person name="Linde J."/>
            <person name="Mattern D.J."/>
            <person name="Walther G."/>
            <person name="Guthke R."/>
            <person name="Brakhage A.A."/>
            <person name="Valiante V."/>
        </authorList>
    </citation>
    <scope>NUCLEOTIDE SEQUENCE [LARGE SCALE GENOMIC DNA]</scope>
    <source>
        <strain evidence="3">MG11</strain>
    </source>
</reference>
<evidence type="ECO:0000259" key="1">
    <source>
        <dbReference type="Pfam" id="PF12766"/>
    </source>
</evidence>
<dbReference type="SUPFAM" id="SSF50475">
    <property type="entry name" value="FMN-binding split barrel"/>
    <property type="match status" value="1"/>
</dbReference>
<dbReference type="Proteomes" id="UP000042958">
    <property type="component" value="Unassembled WGS sequence"/>
</dbReference>
<dbReference type="STRING" id="104259.A0A0F7TSR2"/>
<evidence type="ECO:0000313" key="2">
    <source>
        <dbReference type="EMBL" id="CEJ58435.1"/>
    </source>
</evidence>
<dbReference type="GO" id="GO:0010181">
    <property type="term" value="F:FMN binding"/>
    <property type="evidence" value="ECO:0007669"/>
    <property type="project" value="InterPro"/>
</dbReference>
<organism evidence="2 3">
    <name type="scientific">Penicillium brasilianum</name>
    <dbReference type="NCBI Taxonomy" id="104259"/>
    <lineage>
        <taxon>Eukaryota</taxon>
        <taxon>Fungi</taxon>
        <taxon>Dikarya</taxon>
        <taxon>Ascomycota</taxon>
        <taxon>Pezizomycotina</taxon>
        <taxon>Eurotiomycetes</taxon>
        <taxon>Eurotiomycetidae</taxon>
        <taxon>Eurotiales</taxon>
        <taxon>Aspergillaceae</taxon>
        <taxon>Penicillium</taxon>
    </lineage>
</organism>
<dbReference type="InterPro" id="IPR012349">
    <property type="entry name" value="Split_barrel_FMN-bd"/>
</dbReference>
<dbReference type="Gene3D" id="2.30.110.10">
    <property type="entry name" value="Electron Transport, Fmn-binding Protein, Chain A"/>
    <property type="match status" value="1"/>
</dbReference>
<accession>A0A0F7TSR2</accession>
<feature type="domain" description="Pyridoxamine 5'-phosphate oxidase Alr4036 family FMN-binding" evidence="1">
    <location>
        <begin position="125"/>
        <end position="242"/>
    </location>
</feature>
<gene>
    <name evidence="2" type="ORF">PMG11_07090</name>
</gene>
<dbReference type="Pfam" id="PF12766">
    <property type="entry name" value="Pyridox_oxase_2"/>
    <property type="match status" value="1"/>
</dbReference>
<dbReference type="PANTHER" id="PTHR28243:SF1">
    <property type="entry name" value="PYRIDOXAMINE 5'-PHOSPHATE OXIDASE ALR4036 FAMILY FMN-BINDING DOMAIN-CONTAINING PROTEIN"/>
    <property type="match status" value="1"/>
</dbReference>
<dbReference type="PANTHER" id="PTHR28243">
    <property type="entry name" value="AGL049CP"/>
    <property type="match status" value="1"/>
</dbReference>
<dbReference type="AlphaFoldDB" id="A0A0F7TSR2"/>